<feature type="non-terminal residue" evidence="2">
    <location>
        <position position="1"/>
    </location>
</feature>
<dbReference type="AlphaFoldDB" id="A0A6J4M5M6"/>
<sequence length="69" mass="7911">CSILTRERSTPGWTGRCRPRSASRSSGTRRGARRARRWWRRRAGCSPPRRGSSARSTAWPPHPGPSRRR</sequence>
<dbReference type="EMBL" id="CADCTU010000747">
    <property type="protein sequence ID" value="CAA9349596.1"/>
    <property type="molecule type" value="Genomic_DNA"/>
</dbReference>
<feature type="compositionally biased region" description="Basic residues" evidence="1">
    <location>
        <begin position="30"/>
        <end position="43"/>
    </location>
</feature>
<reference evidence="2" key="1">
    <citation type="submission" date="2020-02" db="EMBL/GenBank/DDBJ databases">
        <authorList>
            <person name="Meier V. D."/>
        </authorList>
    </citation>
    <scope>NUCLEOTIDE SEQUENCE</scope>
    <source>
        <strain evidence="2">AVDCRST_MAG11</strain>
    </source>
</reference>
<gene>
    <name evidence="2" type="ORF">AVDCRST_MAG11-3442</name>
</gene>
<organism evidence="2">
    <name type="scientific">uncultured Gemmatimonadaceae bacterium</name>
    <dbReference type="NCBI Taxonomy" id="246130"/>
    <lineage>
        <taxon>Bacteria</taxon>
        <taxon>Pseudomonadati</taxon>
        <taxon>Gemmatimonadota</taxon>
        <taxon>Gemmatimonadia</taxon>
        <taxon>Gemmatimonadales</taxon>
        <taxon>Gemmatimonadaceae</taxon>
        <taxon>environmental samples</taxon>
    </lineage>
</organism>
<feature type="compositionally biased region" description="Pro residues" evidence="1">
    <location>
        <begin position="60"/>
        <end position="69"/>
    </location>
</feature>
<feature type="non-terminal residue" evidence="2">
    <location>
        <position position="69"/>
    </location>
</feature>
<feature type="compositionally biased region" description="Low complexity" evidence="1">
    <location>
        <begin position="20"/>
        <end position="29"/>
    </location>
</feature>
<accession>A0A6J4M5M6</accession>
<protein>
    <submittedName>
        <fullName evidence="2">Uncharacterized protein</fullName>
    </submittedName>
</protein>
<evidence type="ECO:0000313" key="2">
    <source>
        <dbReference type="EMBL" id="CAA9349596.1"/>
    </source>
</evidence>
<name>A0A6J4M5M6_9BACT</name>
<evidence type="ECO:0000256" key="1">
    <source>
        <dbReference type="SAM" id="MobiDB-lite"/>
    </source>
</evidence>
<feature type="region of interest" description="Disordered" evidence="1">
    <location>
        <begin position="1"/>
        <end position="69"/>
    </location>
</feature>
<proteinExistence type="predicted"/>